<protein>
    <submittedName>
        <fullName evidence="1">Uncharacterized protein</fullName>
    </submittedName>
</protein>
<keyword evidence="2" id="KW-1185">Reference proteome</keyword>
<name>A0ABP8MSN6_9BACT</name>
<dbReference type="EMBL" id="BAABHD010000024">
    <property type="protein sequence ID" value="GAA4454202.1"/>
    <property type="molecule type" value="Genomic_DNA"/>
</dbReference>
<organism evidence="1 2">
    <name type="scientific">Nibrella saemangeumensis</name>
    <dbReference type="NCBI Taxonomy" id="1084526"/>
    <lineage>
        <taxon>Bacteria</taxon>
        <taxon>Pseudomonadati</taxon>
        <taxon>Bacteroidota</taxon>
        <taxon>Cytophagia</taxon>
        <taxon>Cytophagales</taxon>
        <taxon>Spirosomataceae</taxon>
        <taxon>Nibrella</taxon>
    </lineage>
</organism>
<gene>
    <name evidence="1" type="ORF">GCM10023189_20380</name>
</gene>
<evidence type="ECO:0000313" key="1">
    <source>
        <dbReference type="EMBL" id="GAA4454202.1"/>
    </source>
</evidence>
<proteinExistence type="predicted"/>
<reference evidence="2" key="1">
    <citation type="journal article" date="2019" name="Int. J. Syst. Evol. Microbiol.">
        <title>The Global Catalogue of Microorganisms (GCM) 10K type strain sequencing project: providing services to taxonomists for standard genome sequencing and annotation.</title>
        <authorList>
            <consortium name="The Broad Institute Genomics Platform"/>
            <consortium name="The Broad Institute Genome Sequencing Center for Infectious Disease"/>
            <person name="Wu L."/>
            <person name="Ma J."/>
        </authorList>
    </citation>
    <scope>NUCLEOTIDE SEQUENCE [LARGE SCALE GENOMIC DNA]</scope>
    <source>
        <strain evidence="2">JCM 17927</strain>
    </source>
</reference>
<sequence>MLLSCGQTDSQTKHAGTPTIDTLIIDEDQLRKGSRFDPVLLPVSRQDVGQMTNAKGMFYTADTLAATDAFYLVLVGRLYAHESIGWLVPISRDSEEPLPEQMVYYDNDEGMSQTVTTWLNRQQKAIVRTTSIDEEGNNVYSQAIYTVLPTGTLTMSSDQI</sequence>
<evidence type="ECO:0000313" key="2">
    <source>
        <dbReference type="Proteomes" id="UP001501175"/>
    </source>
</evidence>
<dbReference type="Proteomes" id="UP001501175">
    <property type="component" value="Unassembled WGS sequence"/>
</dbReference>
<accession>A0ABP8MSN6</accession>
<comment type="caution">
    <text evidence="1">The sequence shown here is derived from an EMBL/GenBank/DDBJ whole genome shotgun (WGS) entry which is preliminary data.</text>
</comment>